<dbReference type="InterPro" id="IPR004805">
    <property type="entry name" value="DnaE2/DnaE/PolC"/>
</dbReference>
<evidence type="ECO:0000259" key="1">
    <source>
        <dbReference type="Pfam" id="PF07733"/>
    </source>
</evidence>
<dbReference type="Pfam" id="PF01019">
    <property type="entry name" value="G_glu_transpept"/>
    <property type="match status" value="1"/>
</dbReference>
<evidence type="ECO:0000313" key="2">
    <source>
        <dbReference type="EMBL" id="KKL26915.1"/>
    </source>
</evidence>
<feature type="domain" description="Bacterial DNA polymerase III alpha subunit NTPase" evidence="1">
    <location>
        <begin position="189"/>
        <end position="355"/>
    </location>
</feature>
<dbReference type="GO" id="GO:0008408">
    <property type="term" value="F:3'-5' exonuclease activity"/>
    <property type="evidence" value="ECO:0007669"/>
    <property type="project" value="InterPro"/>
</dbReference>
<protein>
    <recommendedName>
        <fullName evidence="1">Bacterial DNA polymerase III alpha subunit NTPase domain-containing protein</fullName>
    </recommendedName>
</protein>
<name>A0A0F9BYA8_9ZZZZ</name>
<dbReference type="InterPro" id="IPR011708">
    <property type="entry name" value="DNA_pol3_alpha_NTPase_dom"/>
</dbReference>
<dbReference type="InterPro" id="IPR041931">
    <property type="entry name" value="DNA_pol3_alpha_thumb_dom"/>
</dbReference>
<dbReference type="Gene3D" id="3.20.20.140">
    <property type="entry name" value="Metal-dependent hydrolases"/>
    <property type="match status" value="1"/>
</dbReference>
<organism evidence="2">
    <name type="scientific">marine sediment metagenome</name>
    <dbReference type="NCBI Taxonomy" id="412755"/>
    <lineage>
        <taxon>unclassified sequences</taxon>
        <taxon>metagenomes</taxon>
        <taxon>ecological metagenomes</taxon>
    </lineage>
</organism>
<comment type="caution">
    <text evidence="2">The sequence shown here is derived from an EMBL/GenBank/DDBJ whole genome shotgun (WGS) entry which is preliminary data.</text>
</comment>
<accession>A0A0F9BYA8</accession>
<dbReference type="PANTHER" id="PTHR32294">
    <property type="entry name" value="DNA POLYMERASE III SUBUNIT ALPHA"/>
    <property type="match status" value="1"/>
</dbReference>
<dbReference type="InterPro" id="IPR016195">
    <property type="entry name" value="Pol/histidinol_Pase-like"/>
</dbReference>
<reference evidence="2" key="1">
    <citation type="journal article" date="2015" name="Nature">
        <title>Complex archaea that bridge the gap between prokaryotes and eukaryotes.</title>
        <authorList>
            <person name="Spang A."/>
            <person name="Saw J.H."/>
            <person name="Jorgensen S.L."/>
            <person name="Zaremba-Niedzwiedzka K."/>
            <person name="Martijn J."/>
            <person name="Lind A.E."/>
            <person name="van Eijk R."/>
            <person name="Schleper C."/>
            <person name="Guy L."/>
            <person name="Ettema T.J."/>
        </authorList>
    </citation>
    <scope>NUCLEOTIDE SEQUENCE</scope>
</reference>
<dbReference type="InterPro" id="IPR029055">
    <property type="entry name" value="Ntn_hydrolases_N"/>
</dbReference>
<sequence>AGFRIMEQGGNAIDAAAAMGFCLNLVEPHQNGLGGEVPTALLAGQSDRAERIARDYLGIFGPERLFIEIQNQGLPEQNQVNGQLVALAERLGVGLVGTNDVHFLRAEDKPSHEVLTCISTGKTLADGGAIPYSPELYLKDSPAMRQSLDGFDGAADNTLRIAEMCELSLDFTATHLPPFSTPGGEDQDEYLRRMANAGLAERCGGDPPAEYAQRLERELKVIADKGYSSYFLIVQDFVRYARDNNIPANARGSGCATLLGYSLGISDVDPVRYGLLFERFTDPQREEDPDIDIDICQEGRAKVIQYVRQKYGHVAQIITYGTLKARAAIRDVARVFDMSLAETDVIANDAARALKPELHAFPLVRSVCTHVSPSTEAYQKLLVPTRA</sequence>
<dbReference type="GO" id="GO:0006260">
    <property type="term" value="P:DNA replication"/>
    <property type="evidence" value="ECO:0007669"/>
    <property type="project" value="InterPro"/>
</dbReference>
<dbReference type="SUPFAM" id="SSF89550">
    <property type="entry name" value="PHP domain-like"/>
    <property type="match status" value="1"/>
</dbReference>
<dbReference type="PANTHER" id="PTHR32294:SF0">
    <property type="entry name" value="DNA POLYMERASE III SUBUNIT ALPHA"/>
    <property type="match status" value="1"/>
</dbReference>
<dbReference type="AlphaFoldDB" id="A0A0F9BYA8"/>
<dbReference type="Gene3D" id="1.10.10.1600">
    <property type="entry name" value="Bacterial DNA polymerase III alpha subunit, thumb domain"/>
    <property type="match status" value="1"/>
</dbReference>
<dbReference type="Pfam" id="PF07733">
    <property type="entry name" value="DNA_pol3_alpha"/>
    <property type="match status" value="1"/>
</dbReference>
<gene>
    <name evidence="2" type="ORF">LCGC14_2390480</name>
</gene>
<dbReference type="EMBL" id="LAZR01035663">
    <property type="protein sequence ID" value="KKL26915.1"/>
    <property type="molecule type" value="Genomic_DNA"/>
</dbReference>
<feature type="non-terminal residue" evidence="2">
    <location>
        <position position="1"/>
    </location>
</feature>
<proteinExistence type="predicted"/>
<dbReference type="SUPFAM" id="SSF56235">
    <property type="entry name" value="N-terminal nucleophile aminohydrolases (Ntn hydrolases)"/>
    <property type="match status" value="1"/>
</dbReference>